<keyword evidence="1" id="KW-1133">Transmembrane helix</keyword>
<dbReference type="PANTHER" id="PTHR39430:SF1">
    <property type="entry name" value="PROTEASE"/>
    <property type="match status" value="1"/>
</dbReference>
<feature type="transmembrane region" description="Helical" evidence="1">
    <location>
        <begin position="52"/>
        <end position="74"/>
    </location>
</feature>
<keyword evidence="3" id="KW-0378">Hydrolase</keyword>
<keyword evidence="4" id="KW-1185">Reference proteome</keyword>
<evidence type="ECO:0000313" key="3">
    <source>
        <dbReference type="EMBL" id="MBZ6153079.1"/>
    </source>
</evidence>
<organism evidence="3 4">
    <name type="scientific">Streptomyces olivaceus</name>
    <dbReference type="NCBI Taxonomy" id="47716"/>
    <lineage>
        <taxon>Bacteria</taxon>
        <taxon>Bacillati</taxon>
        <taxon>Actinomycetota</taxon>
        <taxon>Actinomycetes</taxon>
        <taxon>Kitasatosporales</taxon>
        <taxon>Streptomycetaceae</taxon>
        <taxon>Streptomyces</taxon>
    </lineage>
</organism>
<dbReference type="Proteomes" id="UP000758701">
    <property type="component" value="Unassembled WGS sequence"/>
</dbReference>
<feature type="transmembrane region" description="Helical" evidence="1">
    <location>
        <begin position="20"/>
        <end position="40"/>
    </location>
</feature>
<evidence type="ECO:0000256" key="1">
    <source>
        <dbReference type="SAM" id="Phobius"/>
    </source>
</evidence>
<evidence type="ECO:0000313" key="4">
    <source>
        <dbReference type="Proteomes" id="UP000758701"/>
    </source>
</evidence>
<keyword evidence="3" id="KW-0645">Protease</keyword>
<reference evidence="3 4" key="1">
    <citation type="submission" date="2021-06" db="EMBL/GenBank/DDBJ databases">
        <title>Ecological speciation of a Streptomyces species isolated from different habitats and geographic origins.</title>
        <authorList>
            <person name="Wang J."/>
        </authorList>
    </citation>
    <scope>NUCLEOTIDE SEQUENCE [LARGE SCALE GENOMIC DNA]</scope>
    <source>
        <strain evidence="3 4">FXJ8.012</strain>
    </source>
</reference>
<keyword evidence="3" id="KW-0482">Metalloprotease</keyword>
<gene>
    <name evidence="3" type="ORF">KVH32_18215</name>
</gene>
<protein>
    <submittedName>
        <fullName evidence="3">CPBP family intramembrane metalloprotease</fullName>
    </submittedName>
</protein>
<dbReference type="GO" id="GO:0008237">
    <property type="term" value="F:metallopeptidase activity"/>
    <property type="evidence" value="ECO:0007669"/>
    <property type="project" value="UniProtKB-KW"/>
</dbReference>
<accession>A0ABS7W655</accession>
<dbReference type="RefSeq" id="WP_224286638.1">
    <property type="nucleotide sequence ID" value="NZ_JAHSST010000006.1"/>
</dbReference>
<dbReference type="Pfam" id="PF02517">
    <property type="entry name" value="Rce1-like"/>
    <property type="match status" value="1"/>
</dbReference>
<dbReference type="EMBL" id="JAHSTP010000006">
    <property type="protein sequence ID" value="MBZ6153079.1"/>
    <property type="molecule type" value="Genomic_DNA"/>
</dbReference>
<feature type="transmembrane region" description="Helical" evidence="1">
    <location>
        <begin position="94"/>
        <end position="112"/>
    </location>
</feature>
<proteinExistence type="predicted"/>
<keyword evidence="1" id="KW-0472">Membrane</keyword>
<feature type="transmembrane region" description="Helical" evidence="1">
    <location>
        <begin position="163"/>
        <end position="181"/>
    </location>
</feature>
<dbReference type="InterPro" id="IPR003675">
    <property type="entry name" value="Rce1/LyrA-like_dom"/>
</dbReference>
<feature type="transmembrane region" description="Helical" evidence="1">
    <location>
        <begin position="188"/>
        <end position="206"/>
    </location>
</feature>
<feature type="transmembrane region" description="Helical" evidence="1">
    <location>
        <begin position="241"/>
        <end position="259"/>
    </location>
</feature>
<keyword evidence="1" id="KW-0812">Transmembrane</keyword>
<sequence length="270" mass="27254">MASLRARTDEDTAGTAGPLPAVLVAAVCLAVGQGIGRLAVNRSGVDPASHAGLVVQCFAAFVPTLALIGVWTTVRERRPFSSLGFAGAGAARKAALGAGAAVVALLALNAGTSALSDAEGSDQGASPTPGTVVLLLLAFTVQASTEEVLFRGFLLPRMTASRGAAVGVLGSSLLFACAHLANPDAPATYVVMTFMLGCALALWALADGGIWRTCAFHTVWNLLPNITADGSDENASAGFDGATLGVAAAVLAAVVAYAFRSYRRTLVPRA</sequence>
<evidence type="ECO:0000259" key="2">
    <source>
        <dbReference type="Pfam" id="PF02517"/>
    </source>
</evidence>
<comment type="caution">
    <text evidence="3">The sequence shown here is derived from an EMBL/GenBank/DDBJ whole genome shotgun (WGS) entry which is preliminary data.</text>
</comment>
<dbReference type="PANTHER" id="PTHR39430">
    <property type="entry name" value="MEMBRANE-ASSOCIATED PROTEASE-RELATED"/>
    <property type="match status" value="1"/>
</dbReference>
<feature type="domain" description="CAAX prenyl protease 2/Lysostaphin resistance protein A-like" evidence="2">
    <location>
        <begin position="130"/>
        <end position="223"/>
    </location>
</feature>
<name>A0ABS7W655_STROV</name>